<name>A0A449IHF9_PSEFR</name>
<gene>
    <name evidence="2" type="ORF">NCTC10754_01355</name>
</gene>
<feature type="transmembrane region" description="Helical" evidence="1">
    <location>
        <begin position="127"/>
        <end position="149"/>
    </location>
</feature>
<dbReference type="EMBL" id="CAACYJ010000024">
    <property type="protein sequence ID" value="VFB18789.1"/>
    <property type="molecule type" value="Genomic_DNA"/>
</dbReference>
<evidence type="ECO:0008006" key="4">
    <source>
        <dbReference type="Google" id="ProtNLM"/>
    </source>
</evidence>
<keyword evidence="1" id="KW-0472">Membrane</keyword>
<feature type="transmembrane region" description="Helical" evidence="1">
    <location>
        <begin position="49"/>
        <end position="72"/>
    </location>
</feature>
<feature type="transmembrane region" description="Helical" evidence="1">
    <location>
        <begin position="18"/>
        <end position="40"/>
    </location>
</feature>
<feature type="transmembrane region" description="Helical" evidence="1">
    <location>
        <begin position="341"/>
        <end position="361"/>
    </location>
</feature>
<feature type="transmembrane region" description="Helical" evidence="1">
    <location>
        <begin position="187"/>
        <end position="212"/>
    </location>
</feature>
<feature type="transmembrane region" description="Helical" evidence="1">
    <location>
        <begin position="92"/>
        <end position="115"/>
    </location>
</feature>
<accession>A0A449IHF9</accession>
<dbReference type="Proteomes" id="UP000330809">
    <property type="component" value="Unassembled WGS sequence"/>
</dbReference>
<organism evidence="2 3">
    <name type="scientific">Pseudomonas fragi</name>
    <dbReference type="NCBI Taxonomy" id="296"/>
    <lineage>
        <taxon>Bacteria</taxon>
        <taxon>Pseudomonadati</taxon>
        <taxon>Pseudomonadota</taxon>
        <taxon>Gammaproteobacteria</taxon>
        <taxon>Pseudomonadales</taxon>
        <taxon>Pseudomonadaceae</taxon>
        <taxon>Pseudomonas</taxon>
    </lineage>
</organism>
<protein>
    <recommendedName>
        <fullName evidence="4">Polysaccharide biosynthesis protein</fullName>
    </recommendedName>
</protein>
<keyword evidence="1" id="KW-1133">Transmembrane helix</keyword>
<feature type="transmembrane region" description="Helical" evidence="1">
    <location>
        <begin position="395"/>
        <end position="414"/>
    </location>
</feature>
<keyword evidence="1" id="KW-0812">Transmembrane</keyword>
<reference evidence="2 3" key="1">
    <citation type="submission" date="2019-02" db="EMBL/GenBank/DDBJ databases">
        <authorList>
            <consortium name="Pathogen Informatics"/>
        </authorList>
    </citation>
    <scope>NUCLEOTIDE SEQUENCE [LARGE SCALE GENOMIC DNA]</scope>
    <source>
        <strain evidence="2 3">3012STDY7103891</strain>
    </source>
</reference>
<feature type="transmembrane region" description="Helical" evidence="1">
    <location>
        <begin position="305"/>
        <end position="329"/>
    </location>
</feature>
<evidence type="ECO:0000313" key="3">
    <source>
        <dbReference type="Proteomes" id="UP000330809"/>
    </source>
</evidence>
<feature type="transmembrane region" description="Helical" evidence="1">
    <location>
        <begin position="368"/>
        <end position="389"/>
    </location>
</feature>
<evidence type="ECO:0000313" key="2">
    <source>
        <dbReference type="EMBL" id="VFB18789.1"/>
    </source>
</evidence>
<sequence>METSNVKLTYEQNLKENLWNFIVSRLFPFFGISIAAALLAHKNIADLPVFAYVLAIFSVISTLFYMPLAAIGNIVHHQKNALTPQAIFESGLSIAVLFAAIAFAAALAVFAYLPSIRFLDSLDRDKLFYLSLIYIPAIPLLVINTFTHLFHEASGHSLPCATVKKWCTCAGCAFLMFCFVFCSKHDFVLLAVGYFLIVETALFISLACLSMRLGYRHILVKPKILADVVSMGFPIAAGVAGQKLYFYLLNGKLLSLNESLVADLSICMSIIGFLSIPVIAFAQLHSVYTSQHIVDADKIYPRGQLAAAVLMAVIAGGFYALGSGLFFIFGDRSLTFTSEGFVAICMSVLSSLYFSLTASHLRAMRDTLIPQVLINTFMLAGFIPVIYLYDFNSPSIYLFIVLQAVVTFIAAVLLQYRIRTLHKRTPSFA</sequence>
<dbReference type="AlphaFoldDB" id="A0A449IHF9"/>
<evidence type="ECO:0000256" key="1">
    <source>
        <dbReference type="SAM" id="Phobius"/>
    </source>
</evidence>
<feature type="transmembrane region" description="Helical" evidence="1">
    <location>
        <begin position="224"/>
        <end position="248"/>
    </location>
</feature>
<feature type="transmembrane region" description="Helical" evidence="1">
    <location>
        <begin position="260"/>
        <end position="284"/>
    </location>
</feature>
<proteinExistence type="predicted"/>